<name>A0A4R3QDG9_9HYPH</name>
<organism evidence="1 2">
    <name type="scientific">Rhizobium azibense</name>
    <dbReference type="NCBI Taxonomy" id="1136135"/>
    <lineage>
        <taxon>Bacteria</taxon>
        <taxon>Pseudomonadati</taxon>
        <taxon>Pseudomonadota</taxon>
        <taxon>Alphaproteobacteria</taxon>
        <taxon>Hyphomicrobiales</taxon>
        <taxon>Rhizobiaceae</taxon>
        <taxon>Rhizobium/Agrobacterium group</taxon>
        <taxon>Rhizobium</taxon>
    </lineage>
</organism>
<protein>
    <submittedName>
        <fullName evidence="1">Uncharacterized protein</fullName>
    </submittedName>
</protein>
<comment type="caution">
    <text evidence="1">The sequence shown here is derived from an EMBL/GenBank/DDBJ whole genome shotgun (WGS) entry which is preliminary data.</text>
</comment>
<accession>A0A4R3QDG9</accession>
<proteinExistence type="predicted"/>
<evidence type="ECO:0000313" key="1">
    <source>
        <dbReference type="EMBL" id="TCU19663.1"/>
    </source>
</evidence>
<keyword evidence="2" id="KW-1185">Reference proteome</keyword>
<dbReference type="AlphaFoldDB" id="A0A4R3QDG9"/>
<evidence type="ECO:0000313" key="2">
    <source>
        <dbReference type="Proteomes" id="UP000295547"/>
    </source>
</evidence>
<reference evidence="1 2" key="1">
    <citation type="submission" date="2019-03" db="EMBL/GenBank/DDBJ databases">
        <title>Genomic Encyclopedia of Type Strains, Phase IV (KMG-V): Genome sequencing to study the core and pangenomes of soil and plant-associated prokaryotes.</title>
        <authorList>
            <person name="Whitman W."/>
        </authorList>
    </citation>
    <scope>NUCLEOTIDE SEQUENCE [LARGE SCALE GENOMIC DNA]</scope>
    <source>
        <strain evidence="1 2">Gr42</strain>
    </source>
</reference>
<dbReference type="Proteomes" id="UP000295547">
    <property type="component" value="Unassembled WGS sequence"/>
</dbReference>
<dbReference type="EMBL" id="SMBJ01000013">
    <property type="protein sequence ID" value="TCU19663.1"/>
    <property type="molecule type" value="Genomic_DNA"/>
</dbReference>
<gene>
    <name evidence="1" type="ORF">EV130_11386</name>
</gene>
<sequence length="47" mass="5135">MRQASILLGPHKSFGGVPCRYPTGISLSFRIIKDVYLHVVGDAAHII</sequence>